<organism evidence="1 2">
    <name type="scientific">Artomyces pyxidatus</name>
    <dbReference type="NCBI Taxonomy" id="48021"/>
    <lineage>
        <taxon>Eukaryota</taxon>
        <taxon>Fungi</taxon>
        <taxon>Dikarya</taxon>
        <taxon>Basidiomycota</taxon>
        <taxon>Agaricomycotina</taxon>
        <taxon>Agaricomycetes</taxon>
        <taxon>Russulales</taxon>
        <taxon>Auriscalpiaceae</taxon>
        <taxon>Artomyces</taxon>
    </lineage>
</organism>
<accession>A0ACB8SSU1</accession>
<evidence type="ECO:0000313" key="2">
    <source>
        <dbReference type="Proteomes" id="UP000814140"/>
    </source>
</evidence>
<dbReference type="Proteomes" id="UP000814140">
    <property type="component" value="Unassembled WGS sequence"/>
</dbReference>
<sequence>MVLKTRAKNASTRPGLIVAPKKKRTSAEVNAEKADKEAERKAKEVDRVQRIATLAKVEAEIRDTQRDRETSMSETWRKSLRVKRQDTPRPDASFNREEADAAMAQWNASIEVASDNDEDLKSIAGAWDDSGNHADFEASPSPVPAAKKPKALTKKQKGLKLRDEVEAMSGTQTDKKHDFIQSSDSEDQGSPKKFKPTLPSGFTDKWRGRIAASGHRSVAAGLLKSVHQVKTPSTTVSRQLVPTKAALVNLASGTAKAVAQVHTFAGGLHPVKKEVEVVARLTPKMVLNLRSTEQMPVQVVHAGITEIPESPSDADIPAASGRRRFRNEDLPIPKELLKVWTASFLPHYYAFLGSLANPWALPPDNELVAFLQALWDKVFVNHPHTVEPSGSVMSITAQRGYEWRASIASAAIDAVDKFIKTEEDRFRQPSDVQEYVAFATGPGIPFVYERPDVLDSKRSKGAFRSGLVLSALRTHISATSTTTLKYGNPTGALALATVAVERGLKLHATGAKEEKPTAFTELKWGKAAAEYGKSTSKLSETVWDRIFQAVNILMEEDDDDFEVINIDDDEEPDTARALIYGSDDE</sequence>
<dbReference type="EMBL" id="MU277229">
    <property type="protein sequence ID" value="KAI0059025.1"/>
    <property type="molecule type" value="Genomic_DNA"/>
</dbReference>
<protein>
    <submittedName>
        <fullName evidence="1">Uncharacterized protein</fullName>
    </submittedName>
</protein>
<gene>
    <name evidence="1" type="ORF">BV25DRAFT_1918738</name>
</gene>
<name>A0ACB8SSU1_9AGAM</name>
<proteinExistence type="predicted"/>
<comment type="caution">
    <text evidence="1">The sequence shown here is derived from an EMBL/GenBank/DDBJ whole genome shotgun (WGS) entry which is preliminary data.</text>
</comment>
<reference evidence="1" key="2">
    <citation type="journal article" date="2022" name="New Phytol.">
        <title>Evolutionary transition to the ectomycorrhizal habit in the genomes of a hyperdiverse lineage of mushroom-forming fungi.</title>
        <authorList>
            <person name="Looney B."/>
            <person name="Miyauchi S."/>
            <person name="Morin E."/>
            <person name="Drula E."/>
            <person name="Courty P.E."/>
            <person name="Kohler A."/>
            <person name="Kuo A."/>
            <person name="LaButti K."/>
            <person name="Pangilinan J."/>
            <person name="Lipzen A."/>
            <person name="Riley R."/>
            <person name="Andreopoulos W."/>
            <person name="He G."/>
            <person name="Johnson J."/>
            <person name="Nolan M."/>
            <person name="Tritt A."/>
            <person name="Barry K.W."/>
            <person name="Grigoriev I.V."/>
            <person name="Nagy L.G."/>
            <person name="Hibbett D."/>
            <person name="Henrissat B."/>
            <person name="Matheny P.B."/>
            <person name="Labbe J."/>
            <person name="Martin F.M."/>
        </authorList>
    </citation>
    <scope>NUCLEOTIDE SEQUENCE</scope>
    <source>
        <strain evidence="1">HHB10654</strain>
    </source>
</reference>
<keyword evidence="2" id="KW-1185">Reference proteome</keyword>
<reference evidence="1" key="1">
    <citation type="submission" date="2021-03" db="EMBL/GenBank/DDBJ databases">
        <authorList>
            <consortium name="DOE Joint Genome Institute"/>
            <person name="Ahrendt S."/>
            <person name="Looney B.P."/>
            <person name="Miyauchi S."/>
            <person name="Morin E."/>
            <person name="Drula E."/>
            <person name="Courty P.E."/>
            <person name="Chicoki N."/>
            <person name="Fauchery L."/>
            <person name="Kohler A."/>
            <person name="Kuo A."/>
            <person name="Labutti K."/>
            <person name="Pangilinan J."/>
            <person name="Lipzen A."/>
            <person name="Riley R."/>
            <person name="Andreopoulos W."/>
            <person name="He G."/>
            <person name="Johnson J."/>
            <person name="Barry K.W."/>
            <person name="Grigoriev I.V."/>
            <person name="Nagy L."/>
            <person name="Hibbett D."/>
            <person name="Henrissat B."/>
            <person name="Matheny P.B."/>
            <person name="Labbe J."/>
            <person name="Martin F."/>
        </authorList>
    </citation>
    <scope>NUCLEOTIDE SEQUENCE</scope>
    <source>
        <strain evidence="1">HHB10654</strain>
    </source>
</reference>
<evidence type="ECO:0000313" key="1">
    <source>
        <dbReference type="EMBL" id="KAI0059025.1"/>
    </source>
</evidence>